<proteinExistence type="predicted"/>
<keyword evidence="2" id="KW-1185">Reference proteome</keyword>
<sequence>MTEDEVHPMTRFLHEAGNGTVAYNTASDQDSGRHWIFNWENDGFNFNFVVQDQDDVLGYEVYAKDIQWIGRFLYEREIRYVEELCDEVRELISEYVEIREEPSNFEEVRLYCSSCRTDHEMDVRAKMELMIEGEPGQQVFEESCPTCGEKLVEKVCVNG</sequence>
<dbReference type="STRING" id="660517.SAMN04487946_101596"/>
<accession>A0A1H3DI55</accession>
<gene>
    <name evidence="1" type="ORF">SAMN04487946_101596</name>
</gene>
<name>A0A1H3DI55_9EURY</name>
<protein>
    <submittedName>
        <fullName evidence="1">Uncharacterized protein</fullName>
    </submittedName>
</protein>
<reference evidence="2" key="1">
    <citation type="submission" date="2016-10" db="EMBL/GenBank/DDBJ databases">
        <authorList>
            <person name="Varghese N."/>
            <person name="Submissions S."/>
        </authorList>
    </citation>
    <scope>NUCLEOTIDE SEQUENCE [LARGE SCALE GENOMIC DNA]</scope>
    <source>
        <strain evidence="2">CGMCC 1.10118</strain>
    </source>
</reference>
<evidence type="ECO:0000313" key="1">
    <source>
        <dbReference type="EMBL" id="SDX66182.1"/>
    </source>
</evidence>
<organism evidence="1 2">
    <name type="scientific">Halobellus clavatus</name>
    <dbReference type="NCBI Taxonomy" id="660517"/>
    <lineage>
        <taxon>Archaea</taxon>
        <taxon>Methanobacteriati</taxon>
        <taxon>Methanobacteriota</taxon>
        <taxon>Stenosarchaea group</taxon>
        <taxon>Halobacteria</taxon>
        <taxon>Halobacteriales</taxon>
        <taxon>Haloferacaceae</taxon>
        <taxon>Halobellus</taxon>
    </lineage>
</organism>
<dbReference type="AlphaFoldDB" id="A0A1H3DI55"/>
<evidence type="ECO:0000313" key="2">
    <source>
        <dbReference type="Proteomes" id="UP000199170"/>
    </source>
</evidence>
<dbReference type="OrthoDB" id="380957at2157"/>
<dbReference type="EMBL" id="FNPB01000001">
    <property type="protein sequence ID" value="SDX66182.1"/>
    <property type="molecule type" value="Genomic_DNA"/>
</dbReference>
<dbReference type="Proteomes" id="UP000199170">
    <property type="component" value="Unassembled WGS sequence"/>
</dbReference>
<dbReference type="RefSeq" id="WP_139175623.1">
    <property type="nucleotide sequence ID" value="NZ_FNPB01000001.1"/>
</dbReference>